<comment type="caution">
    <text evidence="3">The sequence shown here is derived from an EMBL/GenBank/DDBJ whole genome shotgun (WGS) entry which is preliminary data.</text>
</comment>
<dbReference type="PANTHER" id="PTHR35043">
    <property type="entry name" value="TRANSCRIPTION FACTOR DOMAIN-CONTAINING PROTEIN"/>
    <property type="match status" value="1"/>
</dbReference>
<feature type="transmembrane region" description="Helical" evidence="2">
    <location>
        <begin position="190"/>
        <end position="207"/>
    </location>
</feature>
<feature type="transmembrane region" description="Helical" evidence="2">
    <location>
        <begin position="366"/>
        <end position="388"/>
    </location>
</feature>
<reference evidence="3" key="1">
    <citation type="submission" date="2020-11" db="EMBL/GenBank/DDBJ databases">
        <authorList>
            <consortium name="DOE Joint Genome Institute"/>
            <person name="Ahrendt S."/>
            <person name="Riley R."/>
            <person name="Andreopoulos W."/>
            <person name="Labutti K."/>
            <person name="Pangilinan J."/>
            <person name="Ruiz-Duenas F.J."/>
            <person name="Barrasa J.M."/>
            <person name="Sanchez-Garcia M."/>
            <person name="Camarero S."/>
            <person name="Miyauchi S."/>
            <person name="Serrano A."/>
            <person name="Linde D."/>
            <person name="Babiker R."/>
            <person name="Drula E."/>
            <person name="Ayuso-Fernandez I."/>
            <person name="Pacheco R."/>
            <person name="Padilla G."/>
            <person name="Ferreira P."/>
            <person name="Barriuso J."/>
            <person name="Kellner H."/>
            <person name="Castanera R."/>
            <person name="Alfaro M."/>
            <person name="Ramirez L."/>
            <person name="Pisabarro A.G."/>
            <person name="Kuo A."/>
            <person name="Tritt A."/>
            <person name="Lipzen A."/>
            <person name="He G."/>
            <person name="Yan M."/>
            <person name="Ng V."/>
            <person name="Cullen D."/>
            <person name="Martin F."/>
            <person name="Rosso M.-N."/>
            <person name="Henrissat B."/>
            <person name="Hibbett D."/>
            <person name="Martinez A.T."/>
            <person name="Grigoriev I.V."/>
        </authorList>
    </citation>
    <scope>NUCLEOTIDE SEQUENCE</scope>
    <source>
        <strain evidence="3">CBS 247.69</strain>
    </source>
</reference>
<dbReference type="PANTHER" id="PTHR35043:SF7">
    <property type="entry name" value="TRANSCRIPTION FACTOR DOMAIN-CONTAINING PROTEIN"/>
    <property type="match status" value="1"/>
</dbReference>
<accession>A0A9P6CHL1</accession>
<protein>
    <submittedName>
        <fullName evidence="3">Uncharacterized protein</fullName>
    </submittedName>
</protein>
<sequence length="414" mass="46076">MYGGNASSVNANSTSFNSPNSSCKDIDDCRTLSGMILSCFATLIAATWVSVHPNIPAPHIGYLKLGLHRLKLMLLAIITPEVIVVWALRQRMVAHRLATEHKIPMVHGFFISMGGFAIVKGEKLSPIASHHVGTDVAAVADLVSIRDYEIFDRSKGDEVTKGLAMLQTVWFLIQCIGRGIQGLPLSELEVVTIAFGVINLVIYIIWWNKPLDVRYPIQIGPPPPPPPYPRLSAYMRSVLEEGDSESIQWQKAISTWITYATEAIVEMFAGQIENEELPRGCDRVPTLWAGRLRPRARGIAALFALVTAVGFGGIHCIAWNLAFPTLVEGTLWRMASIIVMAVPMIFFLHVLWFINIKPPAWYEIVTFRLIIPVCSIAYTIARMFLIVLPFTSLRALPTDVYKDVSWAKFIPHIS</sequence>
<name>A0A9P6CHL1_9AGAR</name>
<keyword evidence="2" id="KW-1133">Transmembrane helix</keyword>
<feature type="transmembrane region" description="Helical" evidence="2">
    <location>
        <begin position="299"/>
        <end position="322"/>
    </location>
</feature>
<feature type="transmembrane region" description="Helical" evidence="2">
    <location>
        <begin position="334"/>
        <end position="354"/>
    </location>
</feature>
<feature type="transmembrane region" description="Helical" evidence="2">
    <location>
        <begin position="163"/>
        <end position="184"/>
    </location>
</feature>
<feature type="region of interest" description="Disordered" evidence="1">
    <location>
        <begin position="1"/>
        <end position="22"/>
    </location>
</feature>
<dbReference type="OrthoDB" id="9451547at2759"/>
<evidence type="ECO:0000313" key="4">
    <source>
        <dbReference type="Proteomes" id="UP000807353"/>
    </source>
</evidence>
<dbReference type="EMBL" id="MU150272">
    <property type="protein sequence ID" value="KAF9462415.1"/>
    <property type="molecule type" value="Genomic_DNA"/>
</dbReference>
<organism evidence="3 4">
    <name type="scientific">Collybia nuda</name>
    <dbReference type="NCBI Taxonomy" id="64659"/>
    <lineage>
        <taxon>Eukaryota</taxon>
        <taxon>Fungi</taxon>
        <taxon>Dikarya</taxon>
        <taxon>Basidiomycota</taxon>
        <taxon>Agaricomycotina</taxon>
        <taxon>Agaricomycetes</taxon>
        <taxon>Agaricomycetidae</taxon>
        <taxon>Agaricales</taxon>
        <taxon>Tricholomatineae</taxon>
        <taxon>Clitocybaceae</taxon>
        <taxon>Collybia</taxon>
    </lineage>
</organism>
<gene>
    <name evidence="3" type="ORF">BDZ94DRAFT_1194551</name>
</gene>
<keyword evidence="2" id="KW-0472">Membrane</keyword>
<dbReference type="AlphaFoldDB" id="A0A9P6CHL1"/>
<evidence type="ECO:0000313" key="3">
    <source>
        <dbReference type="EMBL" id="KAF9462415.1"/>
    </source>
</evidence>
<keyword evidence="4" id="KW-1185">Reference proteome</keyword>
<evidence type="ECO:0000256" key="2">
    <source>
        <dbReference type="SAM" id="Phobius"/>
    </source>
</evidence>
<keyword evidence="2" id="KW-0812">Transmembrane</keyword>
<feature type="transmembrane region" description="Helical" evidence="2">
    <location>
        <begin position="70"/>
        <end position="88"/>
    </location>
</feature>
<dbReference type="Proteomes" id="UP000807353">
    <property type="component" value="Unassembled WGS sequence"/>
</dbReference>
<proteinExistence type="predicted"/>
<evidence type="ECO:0000256" key="1">
    <source>
        <dbReference type="SAM" id="MobiDB-lite"/>
    </source>
</evidence>
<feature type="transmembrane region" description="Helical" evidence="2">
    <location>
        <begin position="32"/>
        <end position="50"/>
    </location>
</feature>